<reference evidence="4" key="1">
    <citation type="submission" date="2022-03" db="EMBL/GenBank/DDBJ databases">
        <authorList>
            <person name="Sayadi A."/>
        </authorList>
    </citation>
    <scope>NUCLEOTIDE SEQUENCE</scope>
</reference>
<comment type="caution">
    <text evidence="4">The sequence shown here is derived from an EMBL/GenBank/DDBJ whole genome shotgun (WGS) entry which is preliminary data.</text>
</comment>
<keyword evidence="5" id="KW-1185">Reference proteome</keyword>
<dbReference type="InterPro" id="IPR027806">
    <property type="entry name" value="HARBI1_dom"/>
</dbReference>
<evidence type="ECO:0000313" key="4">
    <source>
        <dbReference type="EMBL" id="CAH2016839.1"/>
    </source>
</evidence>
<proteinExistence type="predicted"/>
<evidence type="ECO:0000259" key="3">
    <source>
        <dbReference type="Pfam" id="PF13359"/>
    </source>
</evidence>
<dbReference type="Proteomes" id="UP001152888">
    <property type="component" value="Unassembled WGS sequence"/>
</dbReference>
<comment type="cofactor">
    <cofactor evidence="1">
        <name>a divalent metal cation</name>
        <dbReference type="ChEBI" id="CHEBI:60240"/>
    </cofactor>
</comment>
<organism evidence="4 5">
    <name type="scientific">Acanthoscelides obtectus</name>
    <name type="common">Bean weevil</name>
    <name type="synonym">Bruchus obtectus</name>
    <dbReference type="NCBI Taxonomy" id="200917"/>
    <lineage>
        <taxon>Eukaryota</taxon>
        <taxon>Metazoa</taxon>
        <taxon>Ecdysozoa</taxon>
        <taxon>Arthropoda</taxon>
        <taxon>Hexapoda</taxon>
        <taxon>Insecta</taxon>
        <taxon>Pterygota</taxon>
        <taxon>Neoptera</taxon>
        <taxon>Endopterygota</taxon>
        <taxon>Coleoptera</taxon>
        <taxon>Polyphaga</taxon>
        <taxon>Cucujiformia</taxon>
        <taxon>Chrysomeloidea</taxon>
        <taxon>Chrysomelidae</taxon>
        <taxon>Bruchinae</taxon>
        <taxon>Bruchini</taxon>
        <taxon>Acanthoscelides</taxon>
    </lineage>
</organism>
<sequence length="203" mass="23586">MNLWQSSSSSSSSDEDIPTIRKTKVYRKREDYFNRFDHLRPYLMTKLQDINMEAENLNNESIIRTRNVVETQHGDWKRRFPILKLGMRLDLHTIMAIIIATAVLHNIAIEENEAIPEEWIDHSEDEEINEQGDVRYDNRSGQTLAEQLPYRRDAGNAGTLRKIVCRKARSSIMLPLGSLAYGAYGEGEHVSRFLLRIKTHKML</sequence>
<dbReference type="Pfam" id="PF13359">
    <property type="entry name" value="DDE_Tnp_4"/>
    <property type="match status" value="1"/>
</dbReference>
<feature type="domain" description="DDE Tnp4" evidence="3">
    <location>
        <begin position="52"/>
        <end position="106"/>
    </location>
</feature>
<keyword evidence="2" id="KW-0479">Metal-binding</keyword>
<dbReference type="EMBL" id="CAKOFQ010009031">
    <property type="protein sequence ID" value="CAH2016839.1"/>
    <property type="molecule type" value="Genomic_DNA"/>
</dbReference>
<gene>
    <name evidence="4" type="ORF">ACAOBT_LOCUS35642</name>
</gene>
<name>A0A9P0VP88_ACAOB</name>
<evidence type="ECO:0000313" key="5">
    <source>
        <dbReference type="Proteomes" id="UP001152888"/>
    </source>
</evidence>
<evidence type="ECO:0000256" key="1">
    <source>
        <dbReference type="ARBA" id="ARBA00001968"/>
    </source>
</evidence>
<protein>
    <recommendedName>
        <fullName evidence="3">DDE Tnp4 domain-containing protein</fullName>
    </recommendedName>
</protein>
<dbReference type="GO" id="GO:0046872">
    <property type="term" value="F:metal ion binding"/>
    <property type="evidence" value="ECO:0007669"/>
    <property type="project" value="UniProtKB-KW"/>
</dbReference>
<evidence type="ECO:0000256" key="2">
    <source>
        <dbReference type="ARBA" id="ARBA00022723"/>
    </source>
</evidence>
<dbReference type="AlphaFoldDB" id="A0A9P0VP88"/>
<accession>A0A9P0VP88</accession>